<accession>A0A3F2RF51</accession>
<evidence type="ECO:0000313" key="4">
    <source>
        <dbReference type="EMBL" id="RLN55339.1"/>
    </source>
</evidence>
<dbReference type="EMBL" id="MBAD02002062">
    <property type="protein sequence ID" value="RLN50108.1"/>
    <property type="molecule type" value="Genomic_DNA"/>
</dbReference>
<dbReference type="OrthoDB" id="26525at2759"/>
<feature type="domain" description="EF-hand" evidence="2">
    <location>
        <begin position="22"/>
        <end position="57"/>
    </location>
</feature>
<evidence type="ECO:0000256" key="1">
    <source>
        <dbReference type="SAM" id="MobiDB-lite"/>
    </source>
</evidence>
<protein>
    <recommendedName>
        <fullName evidence="2">EF-hand domain-containing protein</fullName>
    </recommendedName>
</protein>
<feature type="compositionally biased region" description="Polar residues" evidence="1">
    <location>
        <begin position="227"/>
        <end position="248"/>
    </location>
</feature>
<comment type="caution">
    <text evidence="4">The sequence shown here is derived from an EMBL/GenBank/DDBJ whole genome shotgun (WGS) entry which is preliminary data.</text>
</comment>
<dbReference type="SUPFAM" id="SSF47473">
    <property type="entry name" value="EF-hand"/>
    <property type="match status" value="1"/>
</dbReference>
<evidence type="ECO:0000313" key="5">
    <source>
        <dbReference type="Proteomes" id="UP000277300"/>
    </source>
</evidence>
<dbReference type="AlphaFoldDB" id="A0A3F2RF51"/>
<name>A0A3F2RF51_9STRA</name>
<dbReference type="EMBL" id="MBDO02000440">
    <property type="protein sequence ID" value="RLN55339.1"/>
    <property type="molecule type" value="Genomic_DNA"/>
</dbReference>
<dbReference type="Proteomes" id="UP000277300">
    <property type="component" value="Unassembled WGS sequence"/>
</dbReference>
<dbReference type="InterPro" id="IPR002048">
    <property type="entry name" value="EF_hand_dom"/>
</dbReference>
<dbReference type="Proteomes" id="UP000284657">
    <property type="component" value="Unassembled WGS sequence"/>
</dbReference>
<evidence type="ECO:0000313" key="3">
    <source>
        <dbReference type="EMBL" id="RLN50108.1"/>
    </source>
</evidence>
<organism evidence="4 5">
    <name type="scientific">Phytophthora kernoviae</name>
    <dbReference type="NCBI Taxonomy" id="325452"/>
    <lineage>
        <taxon>Eukaryota</taxon>
        <taxon>Sar</taxon>
        <taxon>Stramenopiles</taxon>
        <taxon>Oomycota</taxon>
        <taxon>Peronosporomycetes</taxon>
        <taxon>Peronosporales</taxon>
        <taxon>Peronosporaceae</taxon>
        <taxon>Phytophthora</taxon>
    </lineage>
</organism>
<dbReference type="InterPro" id="IPR011992">
    <property type="entry name" value="EF-hand-dom_pair"/>
</dbReference>
<dbReference type="GO" id="GO:0005509">
    <property type="term" value="F:calcium ion binding"/>
    <property type="evidence" value="ECO:0007669"/>
    <property type="project" value="InterPro"/>
</dbReference>
<evidence type="ECO:0000259" key="2">
    <source>
        <dbReference type="PROSITE" id="PS50222"/>
    </source>
</evidence>
<dbReference type="Gene3D" id="1.10.238.10">
    <property type="entry name" value="EF-hand"/>
    <property type="match status" value="1"/>
</dbReference>
<evidence type="ECO:0000313" key="6">
    <source>
        <dbReference type="Proteomes" id="UP000284657"/>
    </source>
</evidence>
<feature type="compositionally biased region" description="Acidic residues" evidence="1">
    <location>
        <begin position="213"/>
        <end position="224"/>
    </location>
</feature>
<feature type="region of interest" description="Disordered" evidence="1">
    <location>
        <begin position="213"/>
        <end position="309"/>
    </location>
</feature>
<dbReference type="PROSITE" id="PS50222">
    <property type="entry name" value="EF_HAND_2"/>
    <property type="match status" value="1"/>
</dbReference>
<feature type="compositionally biased region" description="Acidic residues" evidence="1">
    <location>
        <begin position="293"/>
        <end position="309"/>
    </location>
</feature>
<reference evidence="5 6" key="1">
    <citation type="submission" date="2018-07" db="EMBL/GenBank/DDBJ databases">
        <title>Genome sequencing of oomycete isolates from Chile give support for New Zealand origin for Phytophthora kernoviae and make available the first Nothophytophthora sp. genome.</title>
        <authorList>
            <person name="Studholme D.J."/>
            <person name="Sanfuentes E."/>
            <person name="Panda P."/>
            <person name="Hill R."/>
            <person name="Sambles C."/>
            <person name="Grant M."/>
            <person name="Williams N.M."/>
            <person name="Mcdougal R.L."/>
        </authorList>
    </citation>
    <scope>NUCLEOTIDE SEQUENCE [LARGE SCALE GENOMIC DNA]</scope>
    <source>
        <strain evidence="4">Chile6</strain>
        <strain evidence="3">Chile7</strain>
    </source>
</reference>
<proteinExistence type="predicted"/>
<sequence length="309" mass="33725">MNIVQASFQASFDSRVDRLSEADLDDLRVIFRYFDTDGDGAVAADQACRMFALLGLAVNAAQVHELGEVYLNEFMKIVDSHVVQPPPMASASPDGDMAEAVGHPTVTEGEAASDQNALPGVDEDGIMQYNDKALEDEWGLVDTYRRGLVSMQELQQFLANCRSTISEDDLVRFLETYGTTTEQDEGEELKLTKEGFLKFRHEYSRKKIVLSDDDFSSDTDEEEGALSNGTSPQQHPDPTTPPSMSSLVNDGVSDGTALRTQSRHAGRGPSDDACSSSGHTLSKEDAFVINPDELVESDESDEEATTQHG</sequence>
<gene>
    <name evidence="3" type="ORF">BBJ29_008565</name>
    <name evidence="4" type="ORF">BBP00_00008535</name>
</gene>